<dbReference type="Pfam" id="PF05684">
    <property type="entry name" value="DUF819"/>
    <property type="match status" value="1"/>
</dbReference>
<dbReference type="InterPro" id="IPR008537">
    <property type="entry name" value="DUF819"/>
</dbReference>
<evidence type="ECO:0000313" key="3">
    <source>
        <dbReference type="Proteomes" id="UP001169063"/>
    </source>
</evidence>
<sequence>MQVQDAAAPTALITNDAVVMGLLALILAFVFWSSSLTNGLARRFYAIFPPLLLCYFLPSLLTTFGLVDPEESRLYFVASRYLLPAALVLLTCSADLPATLKLGPKALIMFFTGTLGVMIGGPIALFLTSLIAPDLLGAGPEAIWRGMATVAGSWIGGSANQAAMYEIFGAGPDVFSIWVAVDVMIASAWMAVLLWIAANQRAVDRFFRADSSAVDAVRAKAEAYEAEHARNPTLKDLMIILGVGLGAMGISHAVADPLAAWFEASVPWSDRVSLDSSFFWLVLIATVIGVILSFTPARKLNGVGGGKVGSVFVYILVATVGLNMNVAAILDSPAFFLIGAVWMLIHAALMIGVARLIRAPSFFLGAGSMANIGGAASAPVVAAAFHPSLAPVGVLLAVLGYIVGTAAGWATGLAMAAISGAAL</sequence>
<feature type="transmembrane region" description="Helical" evidence="1">
    <location>
        <begin position="106"/>
        <end position="132"/>
    </location>
</feature>
<feature type="transmembrane region" description="Helical" evidence="1">
    <location>
        <begin position="361"/>
        <end position="386"/>
    </location>
</feature>
<accession>A0ABT8SJN0</accession>
<comment type="caution">
    <text evidence="2">The sequence shown here is derived from an EMBL/GenBank/DDBJ whole genome shotgun (WGS) entry which is preliminary data.</text>
</comment>
<keyword evidence="3" id="KW-1185">Reference proteome</keyword>
<dbReference type="Proteomes" id="UP001169063">
    <property type="component" value="Unassembled WGS sequence"/>
</dbReference>
<feature type="transmembrane region" description="Helical" evidence="1">
    <location>
        <begin position="278"/>
        <end position="296"/>
    </location>
</feature>
<feature type="transmembrane region" description="Helical" evidence="1">
    <location>
        <begin position="73"/>
        <end position="94"/>
    </location>
</feature>
<protein>
    <submittedName>
        <fullName evidence="2">DUF819 family protein</fullName>
    </submittedName>
</protein>
<dbReference type="RefSeq" id="WP_302108442.1">
    <property type="nucleotide sequence ID" value="NZ_JAUKTR010000001.1"/>
</dbReference>
<keyword evidence="1" id="KW-0472">Membrane</keyword>
<feature type="transmembrane region" description="Helical" evidence="1">
    <location>
        <begin position="334"/>
        <end position="354"/>
    </location>
</feature>
<feature type="transmembrane region" description="Helical" evidence="1">
    <location>
        <begin position="175"/>
        <end position="198"/>
    </location>
</feature>
<dbReference type="PANTHER" id="PTHR34289">
    <property type="entry name" value="PROTEIN, PUTATIVE (DUF819)-RELATED"/>
    <property type="match status" value="1"/>
</dbReference>
<gene>
    <name evidence="2" type="ORF">Q0812_01075</name>
</gene>
<feature type="transmembrane region" description="Helical" evidence="1">
    <location>
        <begin position="392"/>
        <end position="418"/>
    </location>
</feature>
<evidence type="ECO:0000256" key="1">
    <source>
        <dbReference type="SAM" id="Phobius"/>
    </source>
</evidence>
<reference evidence="2" key="1">
    <citation type="submission" date="2023-07" db="EMBL/GenBank/DDBJ databases">
        <title>Brevundimonas soil sp. nov., isolated from the soil of chemical plant.</title>
        <authorList>
            <person name="Wu N."/>
        </authorList>
    </citation>
    <scope>NUCLEOTIDE SEQUENCE</scope>
    <source>
        <strain evidence="2">XZ-24</strain>
    </source>
</reference>
<keyword evidence="1" id="KW-0812">Transmembrane</keyword>
<feature type="transmembrane region" description="Helical" evidence="1">
    <location>
        <begin position="44"/>
        <end position="67"/>
    </location>
</feature>
<name>A0ABT8SJN0_9CAUL</name>
<dbReference type="EMBL" id="JAUKTR010000001">
    <property type="protein sequence ID" value="MDO1558018.1"/>
    <property type="molecule type" value="Genomic_DNA"/>
</dbReference>
<feature type="transmembrane region" description="Helical" evidence="1">
    <location>
        <begin position="308"/>
        <end position="328"/>
    </location>
</feature>
<organism evidence="2 3">
    <name type="scientific">Peiella sedimenti</name>
    <dbReference type="NCBI Taxonomy" id="3061083"/>
    <lineage>
        <taxon>Bacteria</taxon>
        <taxon>Pseudomonadati</taxon>
        <taxon>Pseudomonadota</taxon>
        <taxon>Alphaproteobacteria</taxon>
        <taxon>Caulobacterales</taxon>
        <taxon>Caulobacteraceae</taxon>
        <taxon>Peiella</taxon>
    </lineage>
</organism>
<evidence type="ECO:0000313" key="2">
    <source>
        <dbReference type="EMBL" id="MDO1558018.1"/>
    </source>
</evidence>
<feature type="transmembrane region" description="Helical" evidence="1">
    <location>
        <begin position="12"/>
        <end position="32"/>
    </location>
</feature>
<keyword evidence="1" id="KW-1133">Transmembrane helix</keyword>
<feature type="transmembrane region" description="Helical" evidence="1">
    <location>
        <begin position="237"/>
        <end position="258"/>
    </location>
</feature>
<proteinExistence type="predicted"/>
<dbReference type="PANTHER" id="PTHR34289:SF8">
    <property type="entry name" value="DUF819 DOMAIN-CONTAINING PROTEIN"/>
    <property type="match status" value="1"/>
</dbReference>